<keyword evidence="4" id="KW-0735">Signal-anchor</keyword>
<keyword evidence="7" id="KW-0472">Membrane</keyword>
<dbReference type="EMBL" id="WJJP01000514">
    <property type="protein sequence ID" value="MBD3326021.1"/>
    <property type="molecule type" value="Genomic_DNA"/>
</dbReference>
<evidence type="ECO:0000256" key="3">
    <source>
        <dbReference type="ARBA" id="ARBA00022801"/>
    </source>
</evidence>
<evidence type="ECO:0000256" key="7">
    <source>
        <dbReference type="ARBA" id="ARBA00023136"/>
    </source>
</evidence>
<dbReference type="PANTHER" id="PTHR13572:SF4">
    <property type="entry name" value="RE57134P"/>
    <property type="match status" value="1"/>
</dbReference>
<evidence type="ECO:0000313" key="9">
    <source>
        <dbReference type="Proteomes" id="UP000649604"/>
    </source>
</evidence>
<gene>
    <name evidence="8" type="ORF">GF339_15660</name>
</gene>
<dbReference type="Proteomes" id="UP000649604">
    <property type="component" value="Unassembled WGS sequence"/>
</dbReference>
<accession>A0A9D5JYE5</accession>
<keyword evidence="5" id="KW-1133">Transmembrane helix</keyword>
<sequence length="254" mass="29175">MRSPYERPSSRRSVRAVPFDALNRAGERISGMLNQWKHHPAYLRVDGKPIIVVPYMVEELTPAEFGQLVNMIKDRVGEELYVVAIVADVYWYFYPEAVLGTGITREWADSGVSAFTHWTPNGMVTTSQSTRMKVMRFNVRDSAKWQKDAMIPVMPGFNDDAWRPGNDPAPTAPRNNGEAWRAQLDSAVAARPRFIFIQGWNEWHEGAQIEPSTLYRDPYLYLSLLAKKLRKRWQVPPLPPQSSIDPLRLPYLPY</sequence>
<keyword evidence="3" id="KW-0378">Hydrolase</keyword>
<evidence type="ECO:0000256" key="6">
    <source>
        <dbReference type="ARBA" id="ARBA00023034"/>
    </source>
</evidence>
<dbReference type="Gene3D" id="3.20.20.80">
    <property type="entry name" value="Glycosidases"/>
    <property type="match status" value="1"/>
</dbReference>
<dbReference type="GO" id="GO:0004559">
    <property type="term" value="F:alpha-mannosidase activity"/>
    <property type="evidence" value="ECO:0007669"/>
    <property type="project" value="TreeGrafter"/>
</dbReference>
<dbReference type="PANTHER" id="PTHR13572">
    <property type="entry name" value="ENDO-ALPHA-1,2-MANNOSIDASE"/>
    <property type="match status" value="1"/>
</dbReference>
<evidence type="ECO:0000256" key="1">
    <source>
        <dbReference type="ARBA" id="ARBA00004323"/>
    </source>
</evidence>
<evidence type="ECO:0000256" key="2">
    <source>
        <dbReference type="ARBA" id="ARBA00022692"/>
    </source>
</evidence>
<reference evidence="8" key="1">
    <citation type="submission" date="2019-11" db="EMBL/GenBank/DDBJ databases">
        <title>Microbial mats filling the niche in hypersaline microbial mats.</title>
        <authorList>
            <person name="Wong H.L."/>
            <person name="Macleod F.I."/>
            <person name="White R.A. III"/>
            <person name="Burns B.P."/>
        </authorList>
    </citation>
    <scope>NUCLEOTIDE SEQUENCE</scope>
    <source>
        <strain evidence="8">Rbin_158</strain>
    </source>
</reference>
<keyword evidence="6" id="KW-0333">Golgi apparatus</keyword>
<evidence type="ECO:0000256" key="5">
    <source>
        <dbReference type="ARBA" id="ARBA00022989"/>
    </source>
</evidence>
<protein>
    <submittedName>
        <fullName evidence="8">Uncharacterized protein</fullName>
    </submittedName>
</protein>
<evidence type="ECO:0000313" key="8">
    <source>
        <dbReference type="EMBL" id="MBD3326021.1"/>
    </source>
</evidence>
<comment type="caution">
    <text evidence="8">The sequence shown here is derived from an EMBL/GenBank/DDBJ whole genome shotgun (WGS) entry which is preliminary data.</text>
</comment>
<dbReference type="InterPro" id="IPR026071">
    <property type="entry name" value="Glyco_Hydrolase_99"/>
</dbReference>
<comment type="subcellular location">
    <subcellularLocation>
        <location evidence="1">Golgi apparatus membrane</location>
        <topology evidence="1">Single-pass type II membrane protein</topology>
    </subcellularLocation>
</comment>
<dbReference type="AlphaFoldDB" id="A0A9D5JYE5"/>
<dbReference type="Pfam" id="PF16317">
    <property type="entry name" value="Glyco_hydro_99"/>
    <property type="match status" value="1"/>
</dbReference>
<evidence type="ECO:0000256" key="4">
    <source>
        <dbReference type="ARBA" id="ARBA00022968"/>
    </source>
</evidence>
<name>A0A9D5JYE5_9BACT</name>
<organism evidence="8 9">
    <name type="scientific">candidate division KSB3 bacterium</name>
    <dbReference type="NCBI Taxonomy" id="2044937"/>
    <lineage>
        <taxon>Bacteria</taxon>
        <taxon>candidate division KSB3</taxon>
    </lineage>
</organism>
<keyword evidence="2" id="KW-0812">Transmembrane</keyword>
<proteinExistence type="predicted"/>